<protein>
    <submittedName>
        <fullName evidence="3">Helix-turn-helix transcriptional regulator</fullName>
    </submittedName>
</protein>
<dbReference type="SUPFAM" id="SSF47413">
    <property type="entry name" value="lambda repressor-like DNA-binding domains"/>
    <property type="match status" value="1"/>
</dbReference>
<dbReference type="Gene3D" id="1.10.260.40">
    <property type="entry name" value="lambda repressor-like DNA-binding domains"/>
    <property type="match status" value="1"/>
</dbReference>
<comment type="caution">
    <text evidence="3">The sequence shown here is derived from an EMBL/GenBank/DDBJ whole genome shotgun (WGS) entry which is preliminary data.</text>
</comment>
<accession>A0ABU2MM33</accession>
<dbReference type="CDD" id="cd00093">
    <property type="entry name" value="HTH_XRE"/>
    <property type="match status" value="1"/>
</dbReference>
<dbReference type="Gene3D" id="3.30.450.180">
    <property type="match status" value="1"/>
</dbReference>
<dbReference type="SMART" id="SM00530">
    <property type="entry name" value="HTH_XRE"/>
    <property type="match status" value="1"/>
</dbReference>
<evidence type="ECO:0000259" key="2">
    <source>
        <dbReference type="PROSITE" id="PS50943"/>
    </source>
</evidence>
<dbReference type="PROSITE" id="PS50943">
    <property type="entry name" value="HTH_CROC1"/>
    <property type="match status" value="1"/>
</dbReference>
<reference evidence="4" key="1">
    <citation type="submission" date="2023-07" db="EMBL/GenBank/DDBJ databases">
        <title>30 novel species of actinomycetes from the DSMZ collection.</title>
        <authorList>
            <person name="Nouioui I."/>
        </authorList>
    </citation>
    <scope>NUCLEOTIDE SEQUENCE [LARGE SCALE GENOMIC DNA]</scope>
    <source>
        <strain evidence="4">DSM 44938</strain>
    </source>
</reference>
<sequence length="282" mass="30882">MRRPHSDLGTFLRSRRARLRPADAGLPDLGGRRRVPGLRREELARLAGISPGYYTRLEQGLSPNVSDAVLDAIARVLRLDPTERHHLGTLAHPRPAAPPPPEHLRPAVRTLVASLGPTPALVLGRRADVLAWNRLAHALLAPHLDFAARPNVARLVFLDPRTRELYGDGWPAKCQDTVADLRLVAGRHPGDRALATLIAELTDGSEQFAALWRAHPVRVCAAHTRHYRHPTAGPLTLADELLQLPDDPGLRLVLWSAEPGSPSATALDTLRRTARESQDTPS</sequence>
<evidence type="ECO:0000313" key="3">
    <source>
        <dbReference type="EMBL" id="MDT0342179.1"/>
    </source>
</evidence>
<name>A0ABU2MM33_9ACTN</name>
<dbReference type="Proteomes" id="UP001183246">
    <property type="component" value="Unassembled WGS sequence"/>
</dbReference>
<evidence type="ECO:0000313" key="4">
    <source>
        <dbReference type="Proteomes" id="UP001183246"/>
    </source>
</evidence>
<proteinExistence type="predicted"/>
<dbReference type="InterPro" id="IPR001387">
    <property type="entry name" value="Cro/C1-type_HTH"/>
</dbReference>
<keyword evidence="4" id="KW-1185">Reference proteome</keyword>
<dbReference type="InterPro" id="IPR041413">
    <property type="entry name" value="MLTR_LBD"/>
</dbReference>
<dbReference type="EMBL" id="JAVREL010000002">
    <property type="protein sequence ID" value="MDT0342179.1"/>
    <property type="molecule type" value="Genomic_DNA"/>
</dbReference>
<feature type="region of interest" description="Disordered" evidence="1">
    <location>
        <begin position="261"/>
        <end position="282"/>
    </location>
</feature>
<dbReference type="Pfam" id="PF13560">
    <property type="entry name" value="HTH_31"/>
    <property type="match status" value="1"/>
</dbReference>
<feature type="domain" description="HTH cro/C1-type" evidence="2">
    <location>
        <begin position="37"/>
        <end position="84"/>
    </location>
</feature>
<dbReference type="PANTHER" id="PTHR35010">
    <property type="entry name" value="BLL4672 PROTEIN-RELATED"/>
    <property type="match status" value="1"/>
</dbReference>
<dbReference type="Pfam" id="PF17765">
    <property type="entry name" value="MLTR_LBD"/>
    <property type="match status" value="1"/>
</dbReference>
<evidence type="ECO:0000256" key="1">
    <source>
        <dbReference type="SAM" id="MobiDB-lite"/>
    </source>
</evidence>
<dbReference type="PANTHER" id="PTHR35010:SF2">
    <property type="entry name" value="BLL4672 PROTEIN"/>
    <property type="match status" value="1"/>
</dbReference>
<feature type="compositionally biased region" description="Basic and acidic residues" evidence="1">
    <location>
        <begin position="269"/>
        <end position="282"/>
    </location>
</feature>
<gene>
    <name evidence="3" type="ORF">RM590_05985</name>
</gene>
<dbReference type="RefSeq" id="WP_311703304.1">
    <property type="nucleotide sequence ID" value="NZ_JAVREL010000002.1"/>
</dbReference>
<dbReference type="InterPro" id="IPR010982">
    <property type="entry name" value="Lambda_DNA-bd_dom_sf"/>
</dbReference>
<organism evidence="3 4">
    <name type="scientific">Streptomyces litchfieldiae</name>
    <dbReference type="NCBI Taxonomy" id="3075543"/>
    <lineage>
        <taxon>Bacteria</taxon>
        <taxon>Bacillati</taxon>
        <taxon>Actinomycetota</taxon>
        <taxon>Actinomycetes</taxon>
        <taxon>Kitasatosporales</taxon>
        <taxon>Streptomycetaceae</taxon>
        <taxon>Streptomyces</taxon>
    </lineage>
</organism>